<reference evidence="15 16" key="1">
    <citation type="journal article" date="2019" name="Int. J. Syst. Evol. Microbiol.">
        <title>The Global Catalogue of Microorganisms (GCM) 10K type strain sequencing project: providing services to taxonomists for standard genome sequencing and annotation.</title>
        <authorList>
            <consortium name="The Broad Institute Genomics Platform"/>
            <consortium name="The Broad Institute Genome Sequencing Center for Infectious Disease"/>
            <person name="Wu L."/>
            <person name="Ma J."/>
        </authorList>
    </citation>
    <scope>NUCLEOTIDE SEQUENCE [LARGE SCALE GENOMIC DNA]</scope>
    <source>
        <strain evidence="15 16">NBRC 111368</strain>
    </source>
</reference>
<evidence type="ECO:0000313" key="16">
    <source>
        <dbReference type="Proteomes" id="UP001596328"/>
    </source>
</evidence>
<evidence type="ECO:0000313" key="15">
    <source>
        <dbReference type="EMBL" id="MFC6724349.1"/>
    </source>
</evidence>
<dbReference type="InterPro" id="IPR003594">
    <property type="entry name" value="HATPase_dom"/>
</dbReference>
<dbReference type="Pfam" id="PF02518">
    <property type="entry name" value="HATPase_c"/>
    <property type="match status" value="1"/>
</dbReference>
<comment type="catalytic activity">
    <reaction evidence="1">
        <text>ATP + protein L-histidine = ADP + protein N-phospho-L-histidine.</text>
        <dbReference type="EC" id="2.7.13.3"/>
    </reaction>
</comment>
<feature type="domain" description="PAC" evidence="14">
    <location>
        <begin position="382"/>
        <end position="434"/>
    </location>
</feature>
<dbReference type="InterPro" id="IPR050351">
    <property type="entry name" value="BphY/WalK/GraS-like"/>
</dbReference>
<dbReference type="Pfam" id="PF01590">
    <property type="entry name" value="GAF"/>
    <property type="match status" value="1"/>
</dbReference>
<dbReference type="PRINTS" id="PR00344">
    <property type="entry name" value="BCTRLSENSOR"/>
</dbReference>
<dbReference type="NCBIfam" id="TIGR00229">
    <property type="entry name" value="sensory_box"/>
    <property type="match status" value="2"/>
</dbReference>
<dbReference type="PANTHER" id="PTHR42878:SF7">
    <property type="entry name" value="SENSOR HISTIDINE KINASE GLRK"/>
    <property type="match status" value="1"/>
</dbReference>
<dbReference type="InterPro" id="IPR029016">
    <property type="entry name" value="GAF-like_dom_sf"/>
</dbReference>
<dbReference type="InterPro" id="IPR003018">
    <property type="entry name" value="GAF"/>
</dbReference>
<dbReference type="Gene3D" id="3.30.565.10">
    <property type="entry name" value="Histidine kinase-like ATPase, C-terminal domain"/>
    <property type="match status" value="1"/>
</dbReference>
<comment type="subcellular location">
    <subcellularLocation>
        <location evidence="2">Membrane</location>
        <topology evidence="2">Multi-pass membrane protein</topology>
    </subcellularLocation>
</comment>
<evidence type="ECO:0000259" key="12">
    <source>
        <dbReference type="PROSITE" id="PS50109"/>
    </source>
</evidence>
<proteinExistence type="predicted"/>
<dbReference type="Pfam" id="PF13426">
    <property type="entry name" value="PAS_9"/>
    <property type="match status" value="1"/>
</dbReference>
<evidence type="ECO:0000259" key="13">
    <source>
        <dbReference type="PROSITE" id="PS50112"/>
    </source>
</evidence>
<keyword evidence="9" id="KW-1133">Transmembrane helix</keyword>
<dbReference type="InterPro" id="IPR004358">
    <property type="entry name" value="Sig_transdc_His_kin-like_C"/>
</dbReference>
<gene>
    <name evidence="15" type="ORF">ACFQE1_08185</name>
</gene>
<dbReference type="InterPro" id="IPR036890">
    <property type="entry name" value="HATPase_C_sf"/>
</dbReference>
<dbReference type="GO" id="GO:0005524">
    <property type="term" value="F:ATP binding"/>
    <property type="evidence" value="ECO:0007669"/>
    <property type="project" value="UniProtKB-KW"/>
</dbReference>
<evidence type="ECO:0000256" key="4">
    <source>
        <dbReference type="ARBA" id="ARBA00022679"/>
    </source>
</evidence>
<dbReference type="Proteomes" id="UP001596328">
    <property type="component" value="Unassembled WGS sequence"/>
</dbReference>
<dbReference type="Pfam" id="PF00989">
    <property type="entry name" value="PAS"/>
    <property type="match status" value="1"/>
</dbReference>
<dbReference type="InterPro" id="IPR035965">
    <property type="entry name" value="PAS-like_dom_sf"/>
</dbReference>
<dbReference type="InterPro" id="IPR005467">
    <property type="entry name" value="His_kinase_dom"/>
</dbReference>
<dbReference type="SUPFAM" id="SSF55874">
    <property type="entry name" value="ATPase domain of HSP90 chaperone/DNA topoisomerase II/histidine kinase"/>
    <property type="match status" value="1"/>
</dbReference>
<dbReference type="CDD" id="cd00130">
    <property type="entry name" value="PAS"/>
    <property type="match status" value="2"/>
</dbReference>
<keyword evidence="8" id="KW-0067">ATP-binding</keyword>
<keyword evidence="11" id="KW-0472">Membrane</keyword>
<keyword evidence="6" id="KW-0547">Nucleotide-binding</keyword>
<keyword evidence="16" id="KW-1185">Reference proteome</keyword>
<feature type="domain" description="PAS" evidence="13">
    <location>
        <begin position="182"/>
        <end position="252"/>
    </location>
</feature>
<dbReference type="PANTHER" id="PTHR42878">
    <property type="entry name" value="TWO-COMPONENT HISTIDINE KINASE"/>
    <property type="match status" value="1"/>
</dbReference>
<dbReference type="EC" id="2.7.13.3" evidence="3"/>
<comment type="caution">
    <text evidence="15">The sequence shown here is derived from an EMBL/GenBank/DDBJ whole genome shotgun (WGS) entry which is preliminary data.</text>
</comment>
<evidence type="ECO:0000256" key="1">
    <source>
        <dbReference type="ARBA" id="ARBA00000085"/>
    </source>
</evidence>
<dbReference type="SMART" id="SM00086">
    <property type="entry name" value="PAC"/>
    <property type="match status" value="2"/>
</dbReference>
<evidence type="ECO:0000256" key="8">
    <source>
        <dbReference type="ARBA" id="ARBA00022840"/>
    </source>
</evidence>
<dbReference type="SMART" id="SM00387">
    <property type="entry name" value="HATPase_c"/>
    <property type="match status" value="1"/>
</dbReference>
<sequence>MKTDDADALHSHYRERVYRAFADQGIDVETRIERALRAGIERLGVDGGALTRVEDGVQHLVRAVGSIDHLRAGDSCPLDRAYCRATLESDSPLSVRDAGSDDRISDAAYRTFGFGCYLGSKLVVDGEAYGTVCFVSEGGRDRPFSEAERLFVELVAGLASQALERRTYESRLRSRTDRLREEKRRLEGITETTFDVIYRIDAATEFTYVSAAAERVVGYDPVDLHGESFGDYIVPDSYPDALEAFRTVFGGDPVEGVELGFRGGDGEIVVLEVNVRPVYEDDERGEEVVEAQGVARDVTARKEREEELRVGGRAISDANLGISIADATRPGFPIVYANDAFGRLTGYRVDEITGESWTRLDGPGTDLDMASFRERIDDHESVTRELLAYRKDGTPFWTRATVTPVEDESGSITHLVGFMDDVTERKRTERLIELLNRVLRHNLRNDMNVLVGYAGMLADSSDADSDLVDVIHRTASELLKLSESARELERVARRDRTPTRVDVESVVADAVDRQRATHPDAQFDVTVSTDRGICAGAELGRALDELLGNAIEHDSDPPTRVSITSADDGDEVEVTVVDDGPGLPEMETAIVESGRETPLEHGNGLGLWLVNWVVTRYGGSFQIETSPDGHGTVATVRLPAIAPGESVETAARRPTTLFR</sequence>
<evidence type="ECO:0000256" key="3">
    <source>
        <dbReference type="ARBA" id="ARBA00012438"/>
    </source>
</evidence>
<keyword evidence="5" id="KW-0812">Transmembrane</keyword>
<dbReference type="InterPro" id="IPR001610">
    <property type="entry name" value="PAC"/>
</dbReference>
<dbReference type="AlphaFoldDB" id="A0ABD5RY21"/>
<dbReference type="InterPro" id="IPR000014">
    <property type="entry name" value="PAS"/>
</dbReference>
<dbReference type="Gene3D" id="3.30.450.40">
    <property type="match status" value="1"/>
</dbReference>
<keyword evidence="4" id="KW-0808">Transferase</keyword>
<keyword evidence="10" id="KW-0902">Two-component regulatory system</keyword>
<evidence type="ECO:0000256" key="11">
    <source>
        <dbReference type="ARBA" id="ARBA00023136"/>
    </source>
</evidence>
<dbReference type="SMART" id="SM00091">
    <property type="entry name" value="PAS"/>
    <property type="match status" value="2"/>
</dbReference>
<evidence type="ECO:0000256" key="2">
    <source>
        <dbReference type="ARBA" id="ARBA00004141"/>
    </source>
</evidence>
<dbReference type="InterPro" id="IPR000700">
    <property type="entry name" value="PAS-assoc_C"/>
</dbReference>
<evidence type="ECO:0000259" key="14">
    <source>
        <dbReference type="PROSITE" id="PS50113"/>
    </source>
</evidence>
<evidence type="ECO:0000256" key="10">
    <source>
        <dbReference type="ARBA" id="ARBA00023012"/>
    </source>
</evidence>
<evidence type="ECO:0000256" key="6">
    <source>
        <dbReference type="ARBA" id="ARBA00022741"/>
    </source>
</evidence>
<dbReference type="PROSITE" id="PS50109">
    <property type="entry name" value="HIS_KIN"/>
    <property type="match status" value="1"/>
</dbReference>
<dbReference type="GO" id="GO:0016020">
    <property type="term" value="C:membrane"/>
    <property type="evidence" value="ECO:0007669"/>
    <property type="project" value="UniProtKB-SubCell"/>
</dbReference>
<dbReference type="PROSITE" id="PS50112">
    <property type="entry name" value="PAS"/>
    <property type="match status" value="2"/>
</dbReference>
<accession>A0ABD5RY21</accession>
<dbReference type="InterPro" id="IPR013767">
    <property type="entry name" value="PAS_fold"/>
</dbReference>
<dbReference type="Gene3D" id="3.30.450.20">
    <property type="entry name" value="PAS domain"/>
    <property type="match status" value="2"/>
</dbReference>
<evidence type="ECO:0000256" key="7">
    <source>
        <dbReference type="ARBA" id="ARBA00022777"/>
    </source>
</evidence>
<dbReference type="SUPFAM" id="SSF55785">
    <property type="entry name" value="PYP-like sensor domain (PAS domain)"/>
    <property type="match status" value="2"/>
</dbReference>
<dbReference type="GO" id="GO:0000160">
    <property type="term" value="P:phosphorelay signal transduction system"/>
    <property type="evidence" value="ECO:0007669"/>
    <property type="project" value="UniProtKB-KW"/>
</dbReference>
<dbReference type="SMART" id="SM00065">
    <property type="entry name" value="GAF"/>
    <property type="match status" value="1"/>
</dbReference>
<name>A0ABD5RY21_9EURY</name>
<keyword evidence="7" id="KW-0418">Kinase</keyword>
<feature type="domain" description="PAC" evidence="14">
    <location>
        <begin position="255"/>
        <end position="310"/>
    </location>
</feature>
<dbReference type="SUPFAM" id="SSF55781">
    <property type="entry name" value="GAF domain-like"/>
    <property type="match status" value="1"/>
</dbReference>
<protein>
    <recommendedName>
        <fullName evidence="3">histidine kinase</fullName>
        <ecNumber evidence="3">2.7.13.3</ecNumber>
    </recommendedName>
</protein>
<feature type="domain" description="PAS" evidence="13">
    <location>
        <begin position="313"/>
        <end position="356"/>
    </location>
</feature>
<evidence type="ECO:0000256" key="5">
    <source>
        <dbReference type="ARBA" id="ARBA00022692"/>
    </source>
</evidence>
<dbReference type="GO" id="GO:0004673">
    <property type="term" value="F:protein histidine kinase activity"/>
    <property type="evidence" value="ECO:0007669"/>
    <property type="project" value="UniProtKB-EC"/>
</dbReference>
<feature type="domain" description="Histidine kinase" evidence="12">
    <location>
        <begin position="438"/>
        <end position="642"/>
    </location>
</feature>
<dbReference type="PROSITE" id="PS50113">
    <property type="entry name" value="PAC"/>
    <property type="match status" value="2"/>
</dbReference>
<dbReference type="EMBL" id="JBHSWU010000156">
    <property type="protein sequence ID" value="MFC6724349.1"/>
    <property type="molecule type" value="Genomic_DNA"/>
</dbReference>
<evidence type="ECO:0000256" key="9">
    <source>
        <dbReference type="ARBA" id="ARBA00022989"/>
    </source>
</evidence>
<organism evidence="15 16">
    <name type="scientific">Halobium palmae</name>
    <dbReference type="NCBI Taxonomy" id="1776492"/>
    <lineage>
        <taxon>Archaea</taxon>
        <taxon>Methanobacteriati</taxon>
        <taxon>Methanobacteriota</taxon>
        <taxon>Stenosarchaea group</taxon>
        <taxon>Halobacteria</taxon>
        <taxon>Halobacteriales</taxon>
        <taxon>Haloferacaceae</taxon>
        <taxon>Halobium</taxon>
    </lineage>
</organism>